<sequence>MIKILILGTAAGGGVPQWNCGCDNCRDARSGALDVRGNQASVAISCDGENWFLFNASPDLRQQIANTPALWPKQGLKRHSPIAGVILTNGEIDAIAGLLTLREGSPFTLYAHERVLSILKSNSIFNALKPQHVVRQPVALGERFFPALPDGSRSGLEILPFAAPGKTALFLEDNDQNTEGDTLGLLVVDRSSGARVVFLAACAAMTDELLNLIDGVDAVFFDGTLWRDDEMVANGLSSKTGQRMGHIAMSDVIPALAETPIGNKFFLHINNSNPALRPDSDERKMLEAAGWSIPAEGMEITI</sequence>
<dbReference type="RefSeq" id="WP_090600079.1">
    <property type="nucleotide sequence ID" value="NZ_FNCS01000028.1"/>
</dbReference>
<feature type="domain" description="Metallo-beta-lactamase" evidence="7">
    <location>
        <begin position="50"/>
        <end position="269"/>
    </location>
</feature>
<evidence type="ECO:0000256" key="5">
    <source>
        <dbReference type="ARBA" id="ARBA00022905"/>
    </source>
</evidence>
<comment type="similarity">
    <text evidence="2 6">Belongs to the PqqB family.</text>
</comment>
<comment type="pathway">
    <text evidence="1 6">Cofactor biosynthesis; pyrroloquinoline quinone biosynthesis.</text>
</comment>
<evidence type="ECO:0000256" key="6">
    <source>
        <dbReference type="HAMAP-Rule" id="MF_00653"/>
    </source>
</evidence>
<dbReference type="NCBIfam" id="TIGR02108">
    <property type="entry name" value="PQQ_syn_pqqB"/>
    <property type="match status" value="1"/>
</dbReference>
<dbReference type="HAMAP" id="MF_00653">
    <property type="entry name" value="PQQ_syn_PqqB"/>
    <property type="match status" value="1"/>
</dbReference>
<comment type="function">
    <text evidence="6">May be involved in the transport of PQQ or its precursor to the periplasm.</text>
</comment>
<dbReference type="Pfam" id="PF12706">
    <property type="entry name" value="Lactamase_B_2"/>
    <property type="match status" value="1"/>
</dbReference>
<dbReference type="STRING" id="440168.SAMN04487974_12829"/>
<proteinExistence type="inferred from homology"/>
<dbReference type="PANTHER" id="PTHR42663">
    <property type="entry name" value="HYDROLASE C777.06C-RELATED-RELATED"/>
    <property type="match status" value="1"/>
</dbReference>
<evidence type="ECO:0000256" key="4">
    <source>
        <dbReference type="ARBA" id="ARBA00022448"/>
    </source>
</evidence>
<evidence type="ECO:0000313" key="8">
    <source>
        <dbReference type="EMBL" id="SDH18635.1"/>
    </source>
</evidence>
<gene>
    <name evidence="6" type="primary">pqqB</name>
    <name evidence="8" type="ORF">SAMN04487974_12829</name>
</gene>
<evidence type="ECO:0000259" key="7">
    <source>
        <dbReference type="Pfam" id="PF12706"/>
    </source>
</evidence>
<name>A0A1G8AC82_9HYPH</name>
<evidence type="ECO:0000256" key="3">
    <source>
        <dbReference type="ARBA" id="ARBA00015084"/>
    </source>
</evidence>
<dbReference type="InterPro" id="IPR011842">
    <property type="entry name" value="PQQ_synth_PqqB"/>
</dbReference>
<reference evidence="8 9" key="1">
    <citation type="submission" date="2016-10" db="EMBL/GenBank/DDBJ databases">
        <authorList>
            <person name="de Groot N.N."/>
        </authorList>
    </citation>
    <scope>NUCLEOTIDE SEQUENCE [LARGE SCALE GENOMIC DNA]</scope>
    <source>
        <strain evidence="8 9">CGMCC 1.10267</strain>
    </source>
</reference>
<evidence type="ECO:0000256" key="1">
    <source>
        <dbReference type="ARBA" id="ARBA00004886"/>
    </source>
</evidence>
<dbReference type="InterPro" id="IPR036866">
    <property type="entry name" value="RibonucZ/Hydroxyglut_hydro"/>
</dbReference>
<dbReference type="Proteomes" id="UP000199495">
    <property type="component" value="Unassembled WGS sequence"/>
</dbReference>
<keyword evidence="4 6" id="KW-0813">Transport</keyword>
<dbReference type="EMBL" id="FNCS01000028">
    <property type="protein sequence ID" value="SDH18635.1"/>
    <property type="molecule type" value="Genomic_DNA"/>
</dbReference>
<accession>A0A1G8AC82</accession>
<dbReference type="PANTHER" id="PTHR42663:SF7">
    <property type="entry name" value="COENZYME PQQ SYNTHESIS PROTEIN B"/>
    <property type="match status" value="1"/>
</dbReference>
<evidence type="ECO:0000313" key="9">
    <source>
        <dbReference type="Proteomes" id="UP000199495"/>
    </source>
</evidence>
<dbReference type="InterPro" id="IPR001279">
    <property type="entry name" value="Metallo-B-lactamas"/>
</dbReference>
<dbReference type="UniPathway" id="UPA00539"/>
<evidence type="ECO:0000256" key="2">
    <source>
        <dbReference type="ARBA" id="ARBA00008481"/>
    </source>
</evidence>
<dbReference type="SUPFAM" id="SSF56281">
    <property type="entry name" value="Metallo-hydrolase/oxidoreductase"/>
    <property type="match status" value="1"/>
</dbReference>
<dbReference type="Gene3D" id="3.60.15.10">
    <property type="entry name" value="Ribonuclease Z/Hydroxyacylglutathione hydrolase-like"/>
    <property type="match status" value="1"/>
</dbReference>
<dbReference type="GO" id="GO:0018189">
    <property type="term" value="P:pyrroloquinoline quinone biosynthetic process"/>
    <property type="evidence" value="ECO:0007669"/>
    <property type="project" value="UniProtKB-UniRule"/>
</dbReference>
<keyword evidence="9" id="KW-1185">Reference proteome</keyword>
<keyword evidence="5 6" id="KW-0884">PQQ biosynthesis</keyword>
<dbReference type="OrthoDB" id="9778305at2"/>
<protein>
    <recommendedName>
        <fullName evidence="3 6">Coenzyme PQQ synthesis protein B</fullName>
    </recommendedName>
    <alternativeName>
        <fullName evidence="6">Pyrroloquinoline quinone biosynthesis protein B</fullName>
    </alternativeName>
</protein>
<dbReference type="AlphaFoldDB" id="A0A1G8AC82"/>
<organism evidence="8 9">
    <name type="scientific">Pelagibacterium luteolum</name>
    <dbReference type="NCBI Taxonomy" id="440168"/>
    <lineage>
        <taxon>Bacteria</taxon>
        <taxon>Pseudomonadati</taxon>
        <taxon>Pseudomonadota</taxon>
        <taxon>Alphaproteobacteria</taxon>
        <taxon>Hyphomicrobiales</taxon>
        <taxon>Devosiaceae</taxon>
        <taxon>Pelagibacterium</taxon>
    </lineage>
</organism>